<proteinExistence type="predicted"/>
<evidence type="ECO:0000313" key="3">
    <source>
        <dbReference type="Proteomes" id="UP001595075"/>
    </source>
</evidence>
<feature type="region of interest" description="Disordered" evidence="1">
    <location>
        <begin position="76"/>
        <end position="103"/>
    </location>
</feature>
<evidence type="ECO:0000256" key="1">
    <source>
        <dbReference type="SAM" id="MobiDB-lite"/>
    </source>
</evidence>
<keyword evidence="3" id="KW-1185">Reference proteome</keyword>
<gene>
    <name evidence="2" type="ORF">VTL71DRAFT_410</name>
</gene>
<reference evidence="2 3" key="1">
    <citation type="journal article" date="2024" name="Commun. Biol.">
        <title>Comparative genomic analysis of thermophilic fungi reveals convergent evolutionary adaptations and gene losses.</title>
        <authorList>
            <person name="Steindorff A.S."/>
            <person name="Aguilar-Pontes M.V."/>
            <person name="Robinson A.J."/>
            <person name="Andreopoulos B."/>
            <person name="LaButti K."/>
            <person name="Kuo A."/>
            <person name="Mondo S."/>
            <person name="Riley R."/>
            <person name="Otillar R."/>
            <person name="Haridas S."/>
            <person name="Lipzen A."/>
            <person name="Grimwood J."/>
            <person name="Schmutz J."/>
            <person name="Clum A."/>
            <person name="Reid I.D."/>
            <person name="Moisan M.C."/>
            <person name="Butler G."/>
            <person name="Nguyen T.T.M."/>
            <person name="Dewar K."/>
            <person name="Conant G."/>
            <person name="Drula E."/>
            <person name="Henrissat B."/>
            <person name="Hansel C."/>
            <person name="Singer S."/>
            <person name="Hutchinson M.I."/>
            <person name="de Vries R.P."/>
            <person name="Natvig D.O."/>
            <person name="Powell A.J."/>
            <person name="Tsang A."/>
            <person name="Grigoriev I.V."/>
        </authorList>
    </citation>
    <scope>NUCLEOTIDE SEQUENCE [LARGE SCALE GENOMIC DNA]</scope>
    <source>
        <strain evidence="2 3">CBS 494.80</strain>
    </source>
</reference>
<dbReference type="EMBL" id="JAZHXI010000001">
    <property type="protein sequence ID" value="KAL2075467.1"/>
    <property type="molecule type" value="Genomic_DNA"/>
</dbReference>
<feature type="compositionally biased region" description="Basic and acidic residues" evidence="1">
    <location>
        <begin position="79"/>
        <end position="96"/>
    </location>
</feature>
<feature type="compositionally biased region" description="Basic and acidic residues" evidence="1">
    <location>
        <begin position="263"/>
        <end position="273"/>
    </location>
</feature>
<name>A0ABR4D0X3_9HELO</name>
<feature type="region of interest" description="Disordered" evidence="1">
    <location>
        <begin position="252"/>
        <end position="273"/>
    </location>
</feature>
<organism evidence="2 3">
    <name type="scientific">Oculimacula yallundae</name>
    <dbReference type="NCBI Taxonomy" id="86028"/>
    <lineage>
        <taxon>Eukaryota</taxon>
        <taxon>Fungi</taxon>
        <taxon>Dikarya</taxon>
        <taxon>Ascomycota</taxon>
        <taxon>Pezizomycotina</taxon>
        <taxon>Leotiomycetes</taxon>
        <taxon>Helotiales</taxon>
        <taxon>Ploettnerulaceae</taxon>
        <taxon>Oculimacula</taxon>
    </lineage>
</organism>
<evidence type="ECO:0000313" key="2">
    <source>
        <dbReference type="EMBL" id="KAL2075467.1"/>
    </source>
</evidence>
<feature type="region of interest" description="Disordered" evidence="1">
    <location>
        <begin position="169"/>
        <end position="193"/>
    </location>
</feature>
<sequence length="273" mass="31357">MTQPTGKRRLREIVRKLIQRFKESKNNLIQRKRNSILAYRALRNANVAGFLANPQRNTRWGTLIPQAIAVQLDIPRSPPRNEQDAAVSERRLETPHPRGAGFVEEFSPTRSLIQRSDSPPGDFVRNHTFAYRATDLQTALSASRLPTDPQEDEMDDLYFILMAHVHEPMEESEPLLPGRRHPTPRRRPDGEDGWRAVQDSVTMFVKDNIREIRYSPESISSPTPTPVDRPMVEPSGMRRREHLSNLRLEYSASDLSLESEQDQNAREGHPGWV</sequence>
<accession>A0ABR4D0X3</accession>
<protein>
    <submittedName>
        <fullName evidence="2">Uncharacterized protein</fullName>
    </submittedName>
</protein>
<comment type="caution">
    <text evidence="2">The sequence shown here is derived from an EMBL/GenBank/DDBJ whole genome shotgun (WGS) entry which is preliminary data.</text>
</comment>
<feature type="region of interest" description="Disordered" evidence="1">
    <location>
        <begin position="215"/>
        <end position="240"/>
    </location>
</feature>
<dbReference type="Proteomes" id="UP001595075">
    <property type="component" value="Unassembled WGS sequence"/>
</dbReference>